<reference evidence="2 3" key="1">
    <citation type="journal article" date="2012" name="PLoS Pathog.">
        <title>Diverse lifestyles and strategies of plant pathogenesis encoded in the genomes of eighteen Dothideomycetes fungi.</title>
        <authorList>
            <person name="Ohm R.A."/>
            <person name="Feau N."/>
            <person name="Henrissat B."/>
            <person name="Schoch C.L."/>
            <person name="Horwitz B.A."/>
            <person name="Barry K.W."/>
            <person name="Condon B.J."/>
            <person name="Copeland A.C."/>
            <person name="Dhillon B."/>
            <person name="Glaser F."/>
            <person name="Hesse C.N."/>
            <person name="Kosti I."/>
            <person name="LaButti K."/>
            <person name="Lindquist E.A."/>
            <person name="Lucas S."/>
            <person name="Salamov A.A."/>
            <person name="Bradshaw R.E."/>
            <person name="Ciuffetti L."/>
            <person name="Hamelin R.C."/>
            <person name="Kema G.H.J."/>
            <person name="Lawrence C."/>
            <person name="Scott J.A."/>
            <person name="Spatafora J.W."/>
            <person name="Turgeon B.G."/>
            <person name="de Wit P.J.G.M."/>
            <person name="Zhong S."/>
            <person name="Goodwin S.B."/>
            <person name="Grigoriev I.V."/>
        </authorList>
    </citation>
    <scope>NUCLEOTIDE SEQUENCE [LARGE SCALE GENOMIC DNA]</scope>
    <source>
        <strain evidence="3">C5 / ATCC 48332 / race O</strain>
    </source>
</reference>
<dbReference type="Proteomes" id="UP000016936">
    <property type="component" value="Unassembled WGS sequence"/>
</dbReference>
<evidence type="ECO:0000313" key="3">
    <source>
        <dbReference type="Proteomes" id="UP000016936"/>
    </source>
</evidence>
<dbReference type="EMBL" id="KB445576">
    <property type="protein sequence ID" value="EMD91794.1"/>
    <property type="molecule type" value="Genomic_DNA"/>
</dbReference>
<gene>
    <name evidence="2" type="ORF">COCHEDRAFT_1214196</name>
</gene>
<keyword evidence="3" id="KW-1185">Reference proteome</keyword>
<evidence type="ECO:0000313" key="2">
    <source>
        <dbReference type="EMBL" id="EMD91794.1"/>
    </source>
</evidence>
<dbReference type="AlphaFoldDB" id="M2TZU2"/>
<organism evidence="2 3">
    <name type="scientific">Cochliobolus heterostrophus (strain C5 / ATCC 48332 / race O)</name>
    <name type="common">Southern corn leaf blight fungus</name>
    <name type="synonym">Bipolaris maydis</name>
    <dbReference type="NCBI Taxonomy" id="701091"/>
    <lineage>
        <taxon>Eukaryota</taxon>
        <taxon>Fungi</taxon>
        <taxon>Dikarya</taxon>
        <taxon>Ascomycota</taxon>
        <taxon>Pezizomycotina</taxon>
        <taxon>Dothideomycetes</taxon>
        <taxon>Pleosporomycetidae</taxon>
        <taxon>Pleosporales</taxon>
        <taxon>Pleosporineae</taxon>
        <taxon>Pleosporaceae</taxon>
        <taxon>Bipolaris</taxon>
    </lineage>
</organism>
<feature type="region of interest" description="Disordered" evidence="1">
    <location>
        <begin position="95"/>
        <end position="124"/>
    </location>
</feature>
<sequence>MTLFAASATELVRCPPALDHRLHNAAVTVYQQPLLRIASPDSHHFGAPTTCSTDQLSETNCVPCPERLTTLPVEIVDRILADLIHPHCRLPGLTETQSQYGFTEKQKRSVKDKEDLTQPADTDR</sequence>
<name>M2TZU2_COCH5</name>
<reference evidence="3" key="2">
    <citation type="journal article" date="2013" name="PLoS Genet.">
        <title>Comparative genome structure, secondary metabolite, and effector coding capacity across Cochliobolus pathogens.</title>
        <authorList>
            <person name="Condon B.J."/>
            <person name="Leng Y."/>
            <person name="Wu D."/>
            <person name="Bushley K.E."/>
            <person name="Ohm R.A."/>
            <person name="Otillar R."/>
            <person name="Martin J."/>
            <person name="Schackwitz W."/>
            <person name="Grimwood J."/>
            <person name="MohdZainudin N."/>
            <person name="Xue C."/>
            <person name="Wang R."/>
            <person name="Manning V.A."/>
            <person name="Dhillon B."/>
            <person name="Tu Z.J."/>
            <person name="Steffenson B.J."/>
            <person name="Salamov A."/>
            <person name="Sun H."/>
            <person name="Lowry S."/>
            <person name="LaButti K."/>
            <person name="Han J."/>
            <person name="Copeland A."/>
            <person name="Lindquist E."/>
            <person name="Barry K."/>
            <person name="Schmutz J."/>
            <person name="Baker S.E."/>
            <person name="Ciuffetti L.M."/>
            <person name="Grigoriev I.V."/>
            <person name="Zhong S."/>
            <person name="Turgeon B.G."/>
        </authorList>
    </citation>
    <scope>NUCLEOTIDE SEQUENCE [LARGE SCALE GENOMIC DNA]</scope>
    <source>
        <strain evidence="3">C5 / ATCC 48332 / race O</strain>
    </source>
</reference>
<dbReference type="HOGENOM" id="CLU_2003697_0_0_1"/>
<dbReference type="OrthoDB" id="3718497at2759"/>
<feature type="compositionally biased region" description="Basic and acidic residues" evidence="1">
    <location>
        <begin position="104"/>
        <end position="124"/>
    </location>
</feature>
<evidence type="ECO:0000256" key="1">
    <source>
        <dbReference type="SAM" id="MobiDB-lite"/>
    </source>
</evidence>
<accession>M2TZU2</accession>
<protein>
    <submittedName>
        <fullName evidence="2">Uncharacterized protein</fullName>
    </submittedName>
</protein>
<proteinExistence type="predicted"/>